<evidence type="ECO:0000256" key="1">
    <source>
        <dbReference type="ARBA" id="ARBA00004613"/>
    </source>
</evidence>
<name>A0A101A866_9MYCO</name>
<organism evidence="5 6">
    <name type="scientific">Mycobacterium lehmannii</name>
    <dbReference type="NCBI Taxonomy" id="2048550"/>
    <lineage>
        <taxon>Bacteria</taxon>
        <taxon>Bacillati</taxon>
        <taxon>Actinomycetota</taxon>
        <taxon>Actinomycetes</taxon>
        <taxon>Mycobacteriales</taxon>
        <taxon>Mycobacteriaceae</taxon>
        <taxon>Mycobacterium</taxon>
    </lineage>
</organism>
<dbReference type="InterPro" id="IPR029058">
    <property type="entry name" value="AB_hydrolase_fold"/>
</dbReference>
<dbReference type="GO" id="GO:0016787">
    <property type="term" value="F:hydrolase activity"/>
    <property type="evidence" value="ECO:0007669"/>
    <property type="project" value="UniProtKB-KW"/>
</dbReference>
<dbReference type="SUPFAM" id="SSF53474">
    <property type="entry name" value="alpha/beta-Hydrolases"/>
    <property type="match status" value="1"/>
</dbReference>
<keyword evidence="2" id="KW-0964">Secreted</keyword>
<accession>A0A101A866</accession>
<dbReference type="PANTHER" id="PTHR43037">
    <property type="entry name" value="UNNAMED PRODUCT-RELATED"/>
    <property type="match status" value="1"/>
</dbReference>
<dbReference type="PANTHER" id="PTHR43037:SF5">
    <property type="entry name" value="FERULOYL ESTERASE"/>
    <property type="match status" value="1"/>
</dbReference>
<dbReference type="InterPro" id="IPR000801">
    <property type="entry name" value="Esterase-like"/>
</dbReference>
<keyword evidence="3" id="KW-0732">Signal</keyword>
<gene>
    <name evidence="5" type="ORF">AU192_21220</name>
</gene>
<dbReference type="Proteomes" id="UP000053707">
    <property type="component" value="Unassembled WGS sequence"/>
</dbReference>
<dbReference type="Pfam" id="PF00756">
    <property type="entry name" value="Esterase"/>
    <property type="match status" value="1"/>
</dbReference>
<proteinExistence type="predicted"/>
<evidence type="ECO:0000256" key="2">
    <source>
        <dbReference type="ARBA" id="ARBA00022525"/>
    </source>
</evidence>
<evidence type="ECO:0000256" key="3">
    <source>
        <dbReference type="ARBA" id="ARBA00022729"/>
    </source>
</evidence>
<keyword evidence="4" id="KW-0378">Hydrolase</keyword>
<dbReference type="RefSeq" id="WP_064395815.1">
    <property type="nucleotide sequence ID" value="NZ_LQIR01000014.1"/>
</dbReference>
<evidence type="ECO:0000313" key="6">
    <source>
        <dbReference type="Proteomes" id="UP000053707"/>
    </source>
</evidence>
<keyword evidence="6" id="KW-1185">Reference proteome</keyword>
<reference evidence="5 6" key="1">
    <citation type="submission" date="2016-01" db="EMBL/GenBank/DDBJ databases">
        <authorList>
            <consortium name="TB Trials Study Group"/>
            <person name="Sutton G."/>
            <person name="Brinkac L."/>
            <person name="Sanka R."/>
            <person name="Adams M."/>
            <person name="Lau E.L."/>
            <person name="Macaden R."/>
            <person name="Grewal H.M.S."/>
        </authorList>
    </citation>
    <scope>NUCLEOTIDE SEQUENCE [LARGE SCALE GENOMIC DNA]</scope>
    <source>
        <strain evidence="5 6">IS-1744</strain>
    </source>
</reference>
<protein>
    <submittedName>
        <fullName evidence="5">Peptidase</fullName>
    </submittedName>
</protein>
<comment type="caution">
    <text evidence="5">The sequence shown here is derived from an EMBL/GenBank/DDBJ whole genome shotgun (WGS) entry which is preliminary data.</text>
</comment>
<dbReference type="GO" id="GO:0005576">
    <property type="term" value="C:extracellular region"/>
    <property type="evidence" value="ECO:0007669"/>
    <property type="project" value="UniProtKB-SubCell"/>
</dbReference>
<sequence length="772" mass="83832">MSLIDLALLPLRIGRRAADTVLKAVTPESRGPQSELVVIGGMPEGVPDAALRPEPELPAPQSWPFGEDFPRTCGTGRYADGAFFWTDFLYDDHGATGLLVDIPTGGLVPPRGTYVYPDGPAARNGADIFRAAIGLTDTHTWWRVDWNTLIDASIPIALFTFDTRPAPATSDTDRTAAPTNEWPAGAGVTSAGIDTALLISATGARLIDLATQSSTPAEHEVDMQSRSFLAKVPRSLAEPEGTWTVRLAAGLANDAGDGFANVPVSRGARPGQPNIYNVAFRTHQQEKAHLNFWSDQAQAEALNDGDVTEFSVALAWDQLAERATTEEPIVRGTSTRWYVSSIELGQGVAKTNILSTDPQFLGRVQPYSVCLPSTYTPGRQLPLTLLLHSLALGQNQFAAIDPRLLHQVCEDRESVVVTPLARGPSCWYFDEGELDVWEVWARVAEQLGTDPNRTVVSGYSMGGYAAYKLGLTYPEVFAQAVVLAGPPVCGVRLLPDVDVPADLDFDSHCAREGDTWELLPNGRWLPFVIAHGVLDQFVPITSVLSQVLELDRLGYRYRFTVYPFEDHVTWVLEDEFDDPIAHMGTGLRQPDPGHITYSWYPELVRPDLGLGPQHVWWLSNLTADPDLAGRRGAVATVDARSYARPDPTRTIRRRRGVEPDLDLSPGLYTELLWRTGPGVEPMPFLTLKLTGVAGITVDVARAGLASLDTSSIDISTDTETRVELVALPPDLAVLLDGEPAGADVLVPVGRHTIALTAATVPSKEVMAALLRR</sequence>
<evidence type="ECO:0000313" key="5">
    <source>
        <dbReference type="EMBL" id="KUI17032.1"/>
    </source>
</evidence>
<dbReference type="AlphaFoldDB" id="A0A101A866"/>
<comment type="subcellular location">
    <subcellularLocation>
        <location evidence="1">Secreted</location>
    </subcellularLocation>
</comment>
<dbReference type="InterPro" id="IPR050955">
    <property type="entry name" value="Plant_Biomass_Hydrol_Est"/>
</dbReference>
<dbReference type="EMBL" id="LQIR01000014">
    <property type="protein sequence ID" value="KUI17032.1"/>
    <property type="molecule type" value="Genomic_DNA"/>
</dbReference>
<dbReference type="Gene3D" id="3.40.50.1820">
    <property type="entry name" value="alpha/beta hydrolase"/>
    <property type="match status" value="1"/>
</dbReference>
<evidence type="ECO:0000256" key="4">
    <source>
        <dbReference type="ARBA" id="ARBA00022801"/>
    </source>
</evidence>